<keyword evidence="3" id="KW-1185">Reference proteome</keyword>
<feature type="non-terminal residue" evidence="2">
    <location>
        <position position="119"/>
    </location>
</feature>
<sequence>RFEREHQYTIEDFNFQRGDLVLIRNTAIEKALNRKMRPRYQGPMVVVSRNRGGAYIIAELDGTVLDRPIAAFRVIPYLARRSIKISLEHLDIPSKRLQEMEQSDTLGDDEPDVSDLHGE</sequence>
<dbReference type="STRING" id="1314783.A0A165M2V0"/>
<feature type="non-terminal residue" evidence="2">
    <location>
        <position position="1"/>
    </location>
</feature>
<evidence type="ECO:0000313" key="2">
    <source>
        <dbReference type="EMBL" id="KZT65171.1"/>
    </source>
</evidence>
<name>A0A165M2V0_9APHY</name>
<gene>
    <name evidence="2" type="ORF">DAEQUDRAFT_639054</name>
</gene>
<dbReference type="EMBL" id="KV429111">
    <property type="protein sequence ID" value="KZT65171.1"/>
    <property type="molecule type" value="Genomic_DNA"/>
</dbReference>
<accession>A0A165M2V0</accession>
<feature type="region of interest" description="Disordered" evidence="1">
    <location>
        <begin position="96"/>
        <end position="119"/>
    </location>
</feature>
<evidence type="ECO:0000256" key="1">
    <source>
        <dbReference type="SAM" id="MobiDB-lite"/>
    </source>
</evidence>
<organism evidence="2 3">
    <name type="scientific">Daedalea quercina L-15889</name>
    <dbReference type="NCBI Taxonomy" id="1314783"/>
    <lineage>
        <taxon>Eukaryota</taxon>
        <taxon>Fungi</taxon>
        <taxon>Dikarya</taxon>
        <taxon>Basidiomycota</taxon>
        <taxon>Agaricomycotina</taxon>
        <taxon>Agaricomycetes</taxon>
        <taxon>Polyporales</taxon>
        <taxon>Fomitopsis</taxon>
    </lineage>
</organism>
<dbReference type="OrthoDB" id="3219745at2759"/>
<evidence type="ECO:0000313" key="3">
    <source>
        <dbReference type="Proteomes" id="UP000076727"/>
    </source>
</evidence>
<dbReference type="AlphaFoldDB" id="A0A165M2V0"/>
<reference evidence="2 3" key="1">
    <citation type="journal article" date="2016" name="Mol. Biol. Evol.">
        <title>Comparative Genomics of Early-Diverging Mushroom-Forming Fungi Provides Insights into the Origins of Lignocellulose Decay Capabilities.</title>
        <authorList>
            <person name="Nagy L.G."/>
            <person name="Riley R."/>
            <person name="Tritt A."/>
            <person name="Adam C."/>
            <person name="Daum C."/>
            <person name="Floudas D."/>
            <person name="Sun H."/>
            <person name="Yadav J.S."/>
            <person name="Pangilinan J."/>
            <person name="Larsson K.H."/>
            <person name="Matsuura K."/>
            <person name="Barry K."/>
            <person name="Labutti K."/>
            <person name="Kuo R."/>
            <person name="Ohm R.A."/>
            <person name="Bhattacharya S.S."/>
            <person name="Shirouzu T."/>
            <person name="Yoshinaga Y."/>
            <person name="Martin F.M."/>
            <person name="Grigoriev I.V."/>
            <person name="Hibbett D.S."/>
        </authorList>
    </citation>
    <scope>NUCLEOTIDE SEQUENCE [LARGE SCALE GENOMIC DNA]</scope>
    <source>
        <strain evidence="2 3">L-15889</strain>
    </source>
</reference>
<dbReference type="Proteomes" id="UP000076727">
    <property type="component" value="Unassembled WGS sequence"/>
</dbReference>
<proteinExistence type="predicted"/>
<protein>
    <submittedName>
        <fullName evidence="2">Uncharacterized protein</fullName>
    </submittedName>
</protein>